<dbReference type="PANTHER" id="PTHR47602:SF2">
    <property type="entry name" value="F-BOX PROTEIN SKIP22"/>
    <property type="match status" value="1"/>
</dbReference>
<feature type="domain" description="F-box" evidence="2">
    <location>
        <begin position="363"/>
        <end position="409"/>
    </location>
</feature>
<feature type="compositionally biased region" description="Gly residues" evidence="1">
    <location>
        <begin position="494"/>
        <end position="512"/>
    </location>
</feature>
<feature type="region of interest" description="Disordered" evidence="1">
    <location>
        <begin position="172"/>
        <end position="206"/>
    </location>
</feature>
<feature type="region of interest" description="Disordered" evidence="1">
    <location>
        <begin position="557"/>
        <end position="582"/>
    </location>
</feature>
<protein>
    <recommendedName>
        <fullName evidence="2">F-box domain-containing protein</fullName>
    </recommendedName>
</protein>
<dbReference type="Proteomes" id="UP000054558">
    <property type="component" value="Unassembled WGS sequence"/>
</dbReference>
<proteinExistence type="predicted"/>
<feature type="compositionally biased region" description="Polar residues" evidence="1">
    <location>
        <begin position="195"/>
        <end position="205"/>
    </location>
</feature>
<feature type="region of interest" description="Disordered" evidence="1">
    <location>
        <begin position="494"/>
        <end position="531"/>
    </location>
</feature>
<dbReference type="Gene3D" id="1.20.1280.50">
    <property type="match status" value="1"/>
</dbReference>
<dbReference type="InterPro" id="IPR001810">
    <property type="entry name" value="F-box_dom"/>
</dbReference>
<dbReference type="Gene3D" id="3.40.1000.30">
    <property type="match status" value="1"/>
</dbReference>
<dbReference type="OMA" id="QRPNLPH"/>
<reference evidence="3 4" key="1">
    <citation type="journal article" date="2014" name="Nat. Commun.">
        <title>Klebsormidium flaccidum genome reveals primary factors for plant terrestrial adaptation.</title>
        <authorList>
            <person name="Hori K."/>
            <person name="Maruyama F."/>
            <person name="Fujisawa T."/>
            <person name="Togashi T."/>
            <person name="Yamamoto N."/>
            <person name="Seo M."/>
            <person name="Sato S."/>
            <person name="Yamada T."/>
            <person name="Mori H."/>
            <person name="Tajima N."/>
            <person name="Moriyama T."/>
            <person name="Ikeuchi M."/>
            <person name="Watanabe M."/>
            <person name="Wada H."/>
            <person name="Kobayashi K."/>
            <person name="Saito M."/>
            <person name="Masuda T."/>
            <person name="Sasaki-Sekimoto Y."/>
            <person name="Mashiguchi K."/>
            <person name="Awai K."/>
            <person name="Shimojima M."/>
            <person name="Masuda S."/>
            <person name="Iwai M."/>
            <person name="Nobusawa T."/>
            <person name="Narise T."/>
            <person name="Kondo S."/>
            <person name="Saito H."/>
            <person name="Sato R."/>
            <person name="Murakawa M."/>
            <person name="Ihara Y."/>
            <person name="Oshima-Yamada Y."/>
            <person name="Ohtaka K."/>
            <person name="Satoh M."/>
            <person name="Sonobe K."/>
            <person name="Ishii M."/>
            <person name="Ohtani R."/>
            <person name="Kanamori-Sato M."/>
            <person name="Honoki R."/>
            <person name="Miyazaki D."/>
            <person name="Mochizuki H."/>
            <person name="Umetsu J."/>
            <person name="Higashi K."/>
            <person name="Shibata D."/>
            <person name="Kamiya Y."/>
            <person name="Sato N."/>
            <person name="Nakamura Y."/>
            <person name="Tabata S."/>
            <person name="Ida S."/>
            <person name="Kurokawa K."/>
            <person name="Ohta H."/>
        </authorList>
    </citation>
    <scope>NUCLEOTIDE SEQUENCE [LARGE SCALE GENOMIC DNA]</scope>
    <source>
        <strain evidence="3 4">NIES-2285</strain>
    </source>
</reference>
<feature type="compositionally biased region" description="Polar residues" evidence="1">
    <location>
        <begin position="114"/>
        <end position="124"/>
    </location>
</feature>
<dbReference type="PANTHER" id="PTHR47602">
    <property type="entry name" value="F-BOX PROTEIN SKIP22"/>
    <property type="match status" value="1"/>
</dbReference>
<dbReference type="Pfam" id="PF12937">
    <property type="entry name" value="F-box-like"/>
    <property type="match status" value="1"/>
</dbReference>
<evidence type="ECO:0000313" key="4">
    <source>
        <dbReference type="Proteomes" id="UP000054558"/>
    </source>
</evidence>
<dbReference type="OrthoDB" id="101791at2759"/>
<dbReference type="STRING" id="105231.A0A0U9HN41"/>
<gene>
    <name evidence="3" type="ORF">KFL_004670030</name>
</gene>
<evidence type="ECO:0000256" key="1">
    <source>
        <dbReference type="SAM" id="MobiDB-lite"/>
    </source>
</evidence>
<dbReference type="EMBL" id="DF237416">
    <property type="protein sequence ID" value="GAQ88886.1"/>
    <property type="molecule type" value="Genomic_DNA"/>
</dbReference>
<sequence>MKLRLRHYQGGPTQRLDVESDCTLRSLRAVVASLTGQSLETVRISLNKVDELDGPGNLLVSSLGVCGGDLLYLLDPRRPNQVQALASSEAGRNDVSQASAAAPVANDRSRGLQAASSTGTSEPGTRTERNGVGKVDVAQERRERCAAAAAKRVAGLAGDGPADALPLPLKAPAMNPTSMEIDNATPGATAEPPASENSEQSSISTAPPVLQEVVSTSAWAVHSAHDLLILALHAVMLETGFSLVPIGAPLEQCWERVGGRTILRYTLANRDANPTLTAILRSQQLGANLLVYGTYDGDAGGAVYRLNLALSAQLRPFPPAGERSTAELLALFKNARQLFVEAKDGLSVPLLSLLCQRAGVSPPASLILLPFDAKNNILAKLSARDLAAVAVTCSELREAASGDDFWRALFQREFPNERPAVRAGMWKEAFRMAWVDRKLQRERRLEYERQLHVGRREWRGFRYQPPGMVGGDYDRFPFGGGAGVPPGGFPGGLGGGPFGIPQGGAFPGGHLDGGFSPSLGPDALDWPHGGRARFEAGLGPQGGVGMPGIPGSNLPGFGPGLRGGPPRGGRPGRGGFSGSSII</sequence>
<keyword evidence="4" id="KW-1185">Reference proteome</keyword>
<feature type="region of interest" description="Disordered" evidence="1">
    <location>
        <begin position="84"/>
        <end position="138"/>
    </location>
</feature>
<dbReference type="InterPro" id="IPR036047">
    <property type="entry name" value="F-box-like_dom_sf"/>
</dbReference>
<dbReference type="AlphaFoldDB" id="A0A0U9HN41"/>
<feature type="compositionally biased region" description="Basic and acidic residues" evidence="1">
    <location>
        <begin position="125"/>
        <end position="138"/>
    </location>
</feature>
<accession>A0A0U9HN41</accession>
<dbReference type="SUPFAM" id="SSF81383">
    <property type="entry name" value="F-box domain"/>
    <property type="match status" value="1"/>
</dbReference>
<organism evidence="3 4">
    <name type="scientific">Klebsormidium nitens</name>
    <name type="common">Green alga</name>
    <name type="synonym">Ulothrix nitens</name>
    <dbReference type="NCBI Taxonomy" id="105231"/>
    <lineage>
        <taxon>Eukaryota</taxon>
        <taxon>Viridiplantae</taxon>
        <taxon>Streptophyta</taxon>
        <taxon>Klebsormidiophyceae</taxon>
        <taxon>Klebsormidiales</taxon>
        <taxon>Klebsormidiaceae</taxon>
        <taxon>Klebsormidium</taxon>
    </lineage>
</organism>
<dbReference type="SMART" id="SM00256">
    <property type="entry name" value="FBOX"/>
    <property type="match status" value="1"/>
</dbReference>
<evidence type="ECO:0000313" key="3">
    <source>
        <dbReference type="EMBL" id="GAQ88886.1"/>
    </source>
</evidence>
<name>A0A0U9HN41_KLENI</name>
<evidence type="ECO:0000259" key="2">
    <source>
        <dbReference type="PROSITE" id="PS50181"/>
    </source>
</evidence>
<dbReference type="PROSITE" id="PS50181">
    <property type="entry name" value="FBOX"/>
    <property type="match status" value="1"/>
</dbReference>